<evidence type="ECO:0008006" key="3">
    <source>
        <dbReference type="Google" id="ProtNLM"/>
    </source>
</evidence>
<sequence>NAELKPGLVARLDLGSTEEDREREILTFYKKTGIDWASPFSVILTGDAAIGDGVKRHFLSIVMEKIQFGFNLDFGPIHFQSPD</sequence>
<keyword evidence="2" id="KW-1185">Reference proteome</keyword>
<dbReference type="EMBL" id="JAHRIN010082749">
    <property type="protein sequence ID" value="MEQ2219892.1"/>
    <property type="molecule type" value="Genomic_DNA"/>
</dbReference>
<evidence type="ECO:0000313" key="1">
    <source>
        <dbReference type="EMBL" id="MEQ2219892.1"/>
    </source>
</evidence>
<comment type="caution">
    <text evidence="1">The sequence shown here is derived from an EMBL/GenBank/DDBJ whole genome shotgun (WGS) entry which is preliminary data.</text>
</comment>
<reference evidence="1 2" key="1">
    <citation type="submission" date="2021-06" db="EMBL/GenBank/DDBJ databases">
        <authorList>
            <person name="Palmer J.M."/>
        </authorList>
    </citation>
    <scope>NUCLEOTIDE SEQUENCE [LARGE SCALE GENOMIC DNA]</scope>
    <source>
        <strain evidence="1 2">XC_2019</strain>
        <tissue evidence="1">Muscle</tissue>
    </source>
</reference>
<feature type="non-terminal residue" evidence="1">
    <location>
        <position position="1"/>
    </location>
</feature>
<name>A0ABV0SKD1_9TELE</name>
<evidence type="ECO:0000313" key="2">
    <source>
        <dbReference type="Proteomes" id="UP001434883"/>
    </source>
</evidence>
<dbReference type="Proteomes" id="UP001434883">
    <property type="component" value="Unassembled WGS sequence"/>
</dbReference>
<organism evidence="1 2">
    <name type="scientific">Xenoophorus captivus</name>
    <dbReference type="NCBI Taxonomy" id="1517983"/>
    <lineage>
        <taxon>Eukaryota</taxon>
        <taxon>Metazoa</taxon>
        <taxon>Chordata</taxon>
        <taxon>Craniata</taxon>
        <taxon>Vertebrata</taxon>
        <taxon>Euteleostomi</taxon>
        <taxon>Actinopterygii</taxon>
        <taxon>Neopterygii</taxon>
        <taxon>Teleostei</taxon>
        <taxon>Neoteleostei</taxon>
        <taxon>Acanthomorphata</taxon>
        <taxon>Ovalentaria</taxon>
        <taxon>Atherinomorphae</taxon>
        <taxon>Cyprinodontiformes</taxon>
        <taxon>Goodeidae</taxon>
        <taxon>Xenoophorus</taxon>
    </lineage>
</organism>
<accession>A0ABV0SKD1</accession>
<proteinExistence type="predicted"/>
<protein>
    <recommendedName>
        <fullName evidence="3">HECT domain-containing protein</fullName>
    </recommendedName>
</protein>
<gene>
    <name evidence="1" type="ORF">XENOCAPTIV_027432</name>
</gene>